<reference evidence="1" key="2">
    <citation type="journal article" date="2022" name="New Phytol.">
        <title>Evolutionary transition to the ectomycorrhizal habit in the genomes of a hyperdiverse lineage of mushroom-forming fungi.</title>
        <authorList>
            <person name="Looney B."/>
            <person name="Miyauchi S."/>
            <person name="Morin E."/>
            <person name="Drula E."/>
            <person name="Courty P.E."/>
            <person name="Kohler A."/>
            <person name="Kuo A."/>
            <person name="LaButti K."/>
            <person name="Pangilinan J."/>
            <person name="Lipzen A."/>
            <person name="Riley R."/>
            <person name="Andreopoulos W."/>
            <person name="He G."/>
            <person name="Johnson J."/>
            <person name="Nolan M."/>
            <person name="Tritt A."/>
            <person name="Barry K.W."/>
            <person name="Grigoriev I.V."/>
            <person name="Nagy L.G."/>
            <person name="Hibbett D."/>
            <person name="Henrissat B."/>
            <person name="Matheny P.B."/>
            <person name="Labbe J."/>
            <person name="Martin F.M."/>
        </authorList>
    </citation>
    <scope>NUCLEOTIDE SEQUENCE</scope>
    <source>
        <strain evidence="1">FP105234-sp</strain>
    </source>
</reference>
<comment type="caution">
    <text evidence="1">The sequence shown here is derived from an EMBL/GenBank/DDBJ whole genome shotgun (WGS) entry which is preliminary data.</text>
</comment>
<keyword evidence="2" id="KW-1185">Reference proteome</keyword>
<protein>
    <submittedName>
        <fullName evidence="1">Uncharacterized protein</fullName>
    </submittedName>
</protein>
<organism evidence="1 2">
    <name type="scientific">Auriscalpium vulgare</name>
    <dbReference type="NCBI Taxonomy" id="40419"/>
    <lineage>
        <taxon>Eukaryota</taxon>
        <taxon>Fungi</taxon>
        <taxon>Dikarya</taxon>
        <taxon>Basidiomycota</taxon>
        <taxon>Agaricomycotina</taxon>
        <taxon>Agaricomycetes</taxon>
        <taxon>Russulales</taxon>
        <taxon>Auriscalpiaceae</taxon>
        <taxon>Auriscalpium</taxon>
    </lineage>
</organism>
<sequence length="393" mass="43654">MGEEPIASGSGEGSSGHGDAAVAPSLLYHTDTQPYYVDVDLHADSTPSPWESYPLYERHADDVLGDEFFPEAQDADVSRCFNCGSADHMLPSCPSPRNHELISLSRQLFHFFRPERSSEPMTISAAGEHKRLRLAWLELFEPGEVRGVDLRDALSLHEDDAGMNVPWLKNMAEWGYPRGWVGWKDPRHTVYDRVQDRFTESLDFGDDDCVLTLFAQDEETLDLATYGGVEALGHRDRDVSCASPESRGNPSQTGTVDRTTSPESPRPSPIRWATYPPTYFSSDLLPLYTGARLPPVHRMSSTTYSEDRRDLWEKVTVDVGIHQRQNMLNPPAPDSEPPPLPPTPAPLLPPQPPVSLSHPPSSPRRSTLLAPSFDSQSEENGGEEADMDFSDSD</sequence>
<dbReference type="EMBL" id="MU275838">
    <property type="protein sequence ID" value="KAI0053955.1"/>
    <property type="molecule type" value="Genomic_DNA"/>
</dbReference>
<dbReference type="Proteomes" id="UP000814033">
    <property type="component" value="Unassembled WGS sequence"/>
</dbReference>
<evidence type="ECO:0000313" key="2">
    <source>
        <dbReference type="Proteomes" id="UP000814033"/>
    </source>
</evidence>
<evidence type="ECO:0000313" key="1">
    <source>
        <dbReference type="EMBL" id="KAI0053955.1"/>
    </source>
</evidence>
<name>A0ACB8SDE8_9AGAM</name>
<proteinExistence type="predicted"/>
<accession>A0ACB8SDE8</accession>
<reference evidence="1" key="1">
    <citation type="submission" date="2021-02" db="EMBL/GenBank/DDBJ databases">
        <authorList>
            <consortium name="DOE Joint Genome Institute"/>
            <person name="Ahrendt S."/>
            <person name="Looney B.P."/>
            <person name="Miyauchi S."/>
            <person name="Morin E."/>
            <person name="Drula E."/>
            <person name="Courty P.E."/>
            <person name="Chicoki N."/>
            <person name="Fauchery L."/>
            <person name="Kohler A."/>
            <person name="Kuo A."/>
            <person name="Labutti K."/>
            <person name="Pangilinan J."/>
            <person name="Lipzen A."/>
            <person name="Riley R."/>
            <person name="Andreopoulos W."/>
            <person name="He G."/>
            <person name="Johnson J."/>
            <person name="Barry K.W."/>
            <person name="Grigoriev I.V."/>
            <person name="Nagy L."/>
            <person name="Hibbett D."/>
            <person name="Henrissat B."/>
            <person name="Matheny P.B."/>
            <person name="Labbe J."/>
            <person name="Martin F."/>
        </authorList>
    </citation>
    <scope>NUCLEOTIDE SEQUENCE</scope>
    <source>
        <strain evidence="1">FP105234-sp</strain>
    </source>
</reference>
<gene>
    <name evidence="1" type="ORF">FA95DRAFT_1551734</name>
</gene>